<name>A0A543N9N9_9ACTN</name>
<feature type="transmembrane region" description="Helical" evidence="7">
    <location>
        <begin position="360"/>
        <end position="378"/>
    </location>
</feature>
<evidence type="ECO:0000256" key="7">
    <source>
        <dbReference type="SAM" id="Phobius"/>
    </source>
</evidence>
<feature type="transmembrane region" description="Helical" evidence="7">
    <location>
        <begin position="95"/>
        <end position="120"/>
    </location>
</feature>
<gene>
    <name evidence="9" type="ORF">FHX37_3882</name>
</gene>
<evidence type="ECO:0000256" key="1">
    <source>
        <dbReference type="ARBA" id="ARBA00004651"/>
    </source>
</evidence>
<evidence type="ECO:0000256" key="3">
    <source>
        <dbReference type="ARBA" id="ARBA00022692"/>
    </source>
</evidence>
<keyword evidence="4 7" id="KW-1133">Transmembrane helix</keyword>
<evidence type="ECO:0000256" key="2">
    <source>
        <dbReference type="ARBA" id="ARBA00022475"/>
    </source>
</evidence>
<keyword evidence="5 7" id="KW-0472">Membrane</keyword>
<dbReference type="RefSeq" id="WP_141925574.1">
    <property type="nucleotide sequence ID" value="NZ_VFQC01000002.1"/>
</dbReference>
<reference evidence="9 10" key="1">
    <citation type="submission" date="2019-06" db="EMBL/GenBank/DDBJ databases">
        <title>Sequencing the genomes of 1000 actinobacteria strains.</title>
        <authorList>
            <person name="Klenk H.-P."/>
        </authorList>
    </citation>
    <scope>NUCLEOTIDE SEQUENCE [LARGE SCALE GENOMIC DNA]</scope>
    <source>
        <strain evidence="9 10">DSM 45015</strain>
    </source>
</reference>
<feature type="transmembrane region" description="Helical" evidence="7">
    <location>
        <begin position="158"/>
        <end position="178"/>
    </location>
</feature>
<feature type="transmembrane region" description="Helical" evidence="7">
    <location>
        <begin position="292"/>
        <end position="315"/>
    </location>
</feature>
<accession>A0A543N9N9</accession>
<dbReference type="Gene3D" id="1.20.1250.20">
    <property type="entry name" value="MFS general substrate transporter like domains"/>
    <property type="match status" value="2"/>
</dbReference>
<dbReference type="GO" id="GO:0005886">
    <property type="term" value="C:plasma membrane"/>
    <property type="evidence" value="ECO:0007669"/>
    <property type="project" value="UniProtKB-SubCell"/>
</dbReference>
<dbReference type="InterPro" id="IPR011701">
    <property type="entry name" value="MFS"/>
</dbReference>
<dbReference type="AlphaFoldDB" id="A0A543N9N9"/>
<feature type="transmembrane region" description="Helical" evidence="7">
    <location>
        <begin position="202"/>
        <end position="223"/>
    </location>
</feature>
<dbReference type="InterPro" id="IPR036259">
    <property type="entry name" value="MFS_trans_sf"/>
</dbReference>
<feature type="transmembrane region" description="Helical" evidence="7">
    <location>
        <begin position="335"/>
        <end position="354"/>
    </location>
</feature>
<keyword evidence="3 7" id="KW-0812">Transmembrane</keyword>
<comment type="subcellular location">
    <subcellularLocation>
        <location evidence="1">Cell membrane</location>
        <topology evidence="1">Multi-pass membrane protein</topology>
    </subcellularLocation>
</comment>
<keyword evidence="10" id="KW-1185">Reference proteome</keyword>
<evidence type="ECO:0000313" key="10">
    <source>
        <dbReference type="Proteomes" id="UP000317422"/>
    </source>
</evidence>
<dbReference type="GO" id="GO:0022857">
    <property type="term" value="F:transmembrane transporter activity"/>
    <property type="evidence" value="ECO:0007669"/>
    <property type="project" value="InterPro"/>
</dbReference>
<evidence type="ECO:0000313" key="9">
    <source>
        <dbReference type="EMBL" id="TQN28537.1"/>
    </source>
</evidence>
<feature type="region of interest" description="Disordered" evidence="6">
    <location>
        <begin position="382"/>
        <end position="406"/>
    </location>
</feature>
<dbReference type="OrthoDB" id="9814237at2"/>
<keyword evidence="2" id="KW-1003">Cell membrane</keyword>
<evidence type="ECO:0000256" key="4">
    <source>
        <dbReference type="ARBA" id="ARBA00022989"/>
    </source>
</evidence>
<feature type="transmembrane region" description="Helical" evidence="7">
    <location>
        <begin position="71"/>
        <end position="89"/>
    </location>
</feature>
<dbReference type="CDD" id="cd17324">
    <property type="entry name" value="MFS_NepI_like"/>
    <property type="match status" value="1"/>
</dbReference>
<dbReference type="InterPro" id="IPR050189">
    <property type="entry name" value="MFS_Efflux_Transporters"/>
</dbReference>
<organism evidence="9 10">
    <name type="scientific">Haloactinospora alba</name>
    <dbReference type="NCBI Taxonomy" id="405555"/>
    <lineage>
        <taxon>Bacteria</taxon>
        <taxon>Bacillati</taxon>
        <taxon>Actinomycetota</taxon>
        <taxon>Actinomycetes</taxon>
        <taxon>Streptosporangiales</taxon>
        <taxon>Nocardiopsidaceae</taxon>
        <taxon>Haloactinospora</taxon>
    </lineage>
</organism>
<dbReference type="EMBL" id="VFQC01000002">
    <property type="protein sequence ID" value="TQN28537.1"/>
    <property type="molecule type" value="Genomic_DNA"/>
</dbReference>
<comment type="caution">
    <text evidence="9">The sequence shown here is derived from an EMBL/GenBank/DDBJ whole genome shotgun (WGS) entry which is preliminary data.</text>
</comment>
<sequence length="406" mass="41174">MPIAILALTLGSFGIGTTEFVAMGVLPNVAADMGVSTATAGTLVSSYALGVVVGAPLLAAAGARLSRKTMLLAMMGMFTLGSLLTVAAPDFGTLVAARVLTGLPHGAFLGIGAVVAADLVPRHKRGRAVARVLLGLTLANIGGVPVGTLLAQQLGWRWTFAVVALIGAATVASIWALVPRQEHDAGQASLRGELRVFRRPQVWAAFAIVVFGFGGTFAFYTYINPMLSDVTGFRPLLVTVMLAVFGLGMTAGTLLGGRLADRSPMRSLALSLPALSAMMALFLVTAHSKPLAVVNVFLIGVTGFVAIACIQTMILDKAREAPSLASSGMHSAFNVANALGSALGGAVLSAGFGLLAPNAVGALLALLGLALVGVLAALERRGASNAPTSQPSEDSTLGEGEAAPLP</sequence>
<protein>
    <submittedName>
        <fullName evidence="9">DHA1 family inner membrane transport protein</fullName>
    </submittedName>
</protein>
<dbReference type="InterPro" id="IPR020846">
    <property type="entry name" value="MFS_dom"/>
</dbReference>
<dbReference type="SUPFAM" id="SSF103473">
    <property type="entry name" value="MFS general substrate transporter"/>
    <property type="match status" value="1"/>
</dbReference>
<evidence type="ECO:0000256" key="5">
    <source>
        <dbReference type="ARBA" id="ARBA00023136"/>
    </source>
</evidence>
<dbReference type="PROSITE" id="PS50850">
    <property type="entry name" value="MFS"/>
    <property type="match status" value="1"/>
</dbReference>
<proteinExistence type="predicted"/>
<feature type="transmembrane region" description="Helical" evidence="7">
    <location>
        <begin position="268"/>
        <end position="286"/>
    </location>
</feature>
<dbReference type="PANTHER" id="PTHR43124">
    <property type="entry name" value="PURINE EFFLUX PUMP PBUE"/>
    <property type="match status" value="1"/>
</dbReference>
<evidence type="ECO:0000259" key="8">
    <source>
        <dbReference type="PROSITE" id="PS50850"/>
    </source>
</evidence>
<feature type="transmembrane region" description="Helical" evidence="7">
    <location>
        <begin position="38"/>
        <end position="59"/>
    </location>
</feature>
<evidence type="ECO:0000256" key="6">
    <source>
        <dbReference type="SAM" id="MobiDB-lite"/>
    </source>
</evidence>
<dbReference type="PANTHER" id="PTHR43124:SF3">
    <property type="entry name" value="CHLORAMPHENICOL EFFLUX PUMP RV0191"/>
    <property type="match status" value="1"/>
</dbReference>
<dbReference type="Proteomes" id="UP000317422">
    <property type="component" value="Unassembled WGS sequence"/>
</dbReference>
<feature type="transmembrane region" description="Helical" evidence="7">
    <location>
        <begin position="132"/>
        <end position="152"/>
    </location>
</feature>
<feature type="transmembrane region" description="Helical" evidence="7">
    <location>
        <begin position="235"/>
        <end position="256"/>
    </location>
</feature>
<feature type="domain" description="Major facilitator superfamily (MFS) profile" evidence="8">
    <location>
        <begin position="4"/>
        <end position="385"/>
    </location>
</feature>
<dbReference type="Pfam" id="PF07690">
    <property type="entry name" value="MFS_1"/>
    <property type="match status" value="1"/>
</dbReference>
<feature type="compositionally biased region" description="Polar residues" evidence="6">
    <location>
        <begin position="385"/>
        <end position="395"/>
    </location>
</feature>